<keyword evidence="7 13" id="KW-0808">Transferase</keyword>
<comment type="subcellular location">
    <subcellularLocation>
        <location evidence="1">Cytoplasm</location>
    </subcellularLocation>
</comment>
<gene>
    <name evidence="13" type="ORF">GGQ63_003671</name>
</gene>
<dbReference type="SUPFAM" id="SSF53335">
    <property type="entry name" value="S-adenosyl-L-methionine-dependent methyltransferases"/>
    <property type="match status" value="1"/>
</dbReference>
<dbReference type="Gene3D" id="3.40.50.150">
    <property type="entry name" value="Vaccinia Virus protein VP39"/>
    <property type="match status" value="1"/>
</dbReference>
<keyword evidence="8" id="KW-0949">S-adenosyl-L-methionine</keyword>
<dbReference type="InterPro" id="IPR029063">
    <property type="entry name" value="SAM-dependent_MTases_sf"/>
</dbReference>
<evidence type="ECO:0000256" key="9">
    <source>
        <dbReference type="ARBA" id="ARBA00030757"/>
    </source>
</evidence>
<accession>A0A7W9L3H9</accession>
<dbReference type="PANTHER" id="PTHR11579:SF0">
    <property type="entry name" value="PROTEIN-L-ISOASPARTATE(D-ASPARTATE) O-METHYLTRANSFERASE"/>
    <property type="match status" value="1"/>
</dbReference>
<keyword evidence="6 13" id="KW-0489">Methyltransferase</keyword>
<evidence type="ECO:0000256" key="4">
    <source>
        <dbReference type="ARBA" id="ARBA00013346"/>
    </source>
</evidence>
<evidence type="ECO:0000313" key="13">
    <source>
        <dbReference type="EMBL" id="MBB5754583.1"/>
    </source>
</evidence>
<evidence type="ECO:0000256" key="5">
    <source>
        <dbReference type="ARBA" id="ARBA00022490"/>
    </source>
</evidence>
<dbReference type="GO" id="GO:0005737">
    <property type="term" value="C:cytoplasm"/>
    <property type="evidence" value="ECO:0007669"/>
    <property type="project" value="UniProtKB-SubCell"/>
</dbReference>
<dbReference type="EMBL" id="JACHOO010000009">
    <property type="protein sequence ID" value="MBB5754583.1"/>
    <property type="molecule type" value="Genomic_DNA"/>
</dbReference>
<evidence type="ECO:0000256" key="6">
    <source>
        <dbReference type="ARBA" id="ARBA00022603"/>
    </source>
</evidence>
<dbReference type="InterPro" id="IPR000682">
    <property type="entry name" value="PCMT"/>
</dbReference>
<dbReference type="AlphaFoldDB" id="A0A7W9L3H9"/>
<sequence length="288" mass="29964">MRMALGTTGLGAKAPTAKAPAGKSAGAKAQGSWGARIRERILHGHGHGSVDITPPPVAEMPSLDHPAAVAPPEAASPDPFLEIAAFLLRLRRMGVTDRRLSAALEAAPRTVFIPADYPPFSDRGLPIDCGQVSTPPIVVARILAALAPQPTDRVLEIGTGTGYMTAVLARLCHRVYTVDRFRTLVLAAQSRLAGLGIENVTAVFGDGFGGWPDKAPFDRIVSSGSAEGVPAVLAEQLRPGGVLVMPVGPAEGPQMLMRVERTAEGSLDATPIAPVRAIPLIPGKAARL</sequence>
<evidence type="ECO:0000256" key="8">
    <source>
        <dbReference type="ARBA" id="ARBA00022691"/>
    </source>
</evidence>
<dbReference type="Pfam" id="PF01135">
    <property type="entry name" value="PCMT"/>
    <property type="match status" value="1"/>
</dbReference>
<reference evidence="13 14" key="1">
    <citation type="submission" date="2020-08" db="EMBL/GenBank/DDBJ databases">
        <title>Genomic Encyclopedia of Type Strains, Phase IV (KMG-IV): sequencing the most valuable type-strain genomes for metagenomic binning, comparative biology and taxonomic classification.</title>
        <authorList>
            <person name="Goeker M."/>
        </authorList>
    </citation>
    <scope>NUCLEOTIDE SEQUENCE [LARGE SCALE GENOMIC DNA]</scope>
    <source>
        <strain evidence="13 14">DSM 16268</strain>
    </source>
</reference>
<dbReference type="PANTHER" id="PTHR11579">
    <property type="entry name" value="PROTEIN-L-ISOASPARTATE O-METHYLTRANSFERASE"/>
    <property type="match status" value="1"/>
</dbReference>
<proteinExistence type="inferred from homology"/>
<evidence type="ECO:0000256" key="2">
    <source>
        <dbReference type="ARBA" id="ARBA00005369"/>
    </source>
</evidence>
<comment type="caution">
    <text evidence="13">The sequence shown here is derived from an EMBL/GenBank/DDBJ whole genome shotgun (WGS) entry which is preliminary data.</text>
</comment>
<evidence type="ECO:0000256" key="12">
    <source>
        <dbReference type="SAM" id="MobiDB-lite"/>
    </source>
</evidence>
<organism evidence="13 14">
    <name type="scientific">Prosthecomicrobium pneumaticum</name>
    <dbReference type="NCBI Taxonomy" id="81895"/>
    <lineage>
        <taxon>Bacteria</taxon>
        <taxon>Pseudomonadati</taxon>
        <taxon>Pseudomonadota</taxon>
        <taxon>Alphaproteobacteria</taxon>
        <taxon>Hyphomicrobiales</taxon>
        <taxon>Kaistiaceae</taxon>
        <taxon>Prosthecomicrobium</taxon>
    </lineage>
</organism>
<dbReference type="NCBIfam" id="NF001453">
    <property type="entry name" value="PRK00312.1"/>
    <property type="match status" value="1"/>
</dbReference>
<evidence type="ECO:0000256" key="10">
    <source>
        <dbReference type="ARBA" id="ARBA00031323"/>
    </source>
</evidence>
<evidence type="ECO:0000256" key="3">
    <source>
        <dbReference type="ARBA" id="ARBA00011890"/>
    </source>
</evidence>
<evidence type="ECO:0000256" key="11">
    <source>
        <dbReference type="ARBA" id="ARBA00031350"/>
    </source>
</evidence>
<feature type="region of interest" description="Disordered" evidence="12">
    <location>
        <begin position="45"/>
        <end position="71"/>
    </location>
</feature>
<dbReference type="EC" id="2.1.1.77" evidence="3"/>
<protein>
    <recommendedName>
        <fullName evidence="4">Protein-L-isoaspartate O-methyltransferase</fullName>
        <ecNumber evidence="3">2.1.1.77</ecNumber>
    </recommendedName>
    <alternativeName>
        <fullName evidence="11">L-isoaspartyl protein carboxyl methyltransferase</fullName>
    </alternativeName>
    <alternativeName>
        <fullName evidence="9">Protein L-isoaspartyl methyltransferase</fullName>
    </alternativeName>
    <alternativeName>
        <fullName evidence="10">Protein-beta-aspartate methyltransferase</fullName>
    </alternativeName>
</protein>
<dbReference type="GO" id="GO:0004719">
    <property type="term" value="F:protein-L-isoaspartate (D-aspartate) O-methyltransferase activity"/>
    <property type="evidence" value="ECO:0007669"/>
    <property type="project" value="UniProtKB-EC"/>
</dbReference>
<dbReference type="Proteomes" id="UP000523821">
    <property type="component" value="Unassembled WGS sequence"/>
</dbReference>
<feature type="region of interest" description="Disordered" evidence="12">
    <location>
        <begin position="1"/>
        <end position="30"/>
    </location>
</feature>
<keyword evidence="5" id="KW-0963">Cytoplasm</keyword>
<dbReference type="GO" id="GO:0032259">
    <property type="term" value="P:methylation"/>
    <property type="evidence" value="ECO:0007669"/>
    <property type="project" value="UniProtKB-KW"/>
</dbReference>
<dbReference type="CDD" id="cd02440">
    <property type="entry name" value="AdoMet_MTases"/>
    <property type="match status" value="1"/>
</dbReference>
<keyword evidence="14" id="KW-1185">Reference proteome</keyword>
<dbReference type="PROSITE" id="PS01279">
    <property type="entry name" value="PCMT"/>
    <property type="match status" value="1"/>
</dbReference>
<comment type="similarity">
    <text evidence="2">Belongs to the methyltransferase superfamily. L-isoaspartyl/D-aspartyl protein methyltransferase family.</text>
</comment>
<evidence type="ECO:0000256" key="1">
    <source>
        <dbReference type="ARBA" id="ARBA00004496"/>
    </source>
</evidence>
<name>A0A7W9L3H9_9HYPH</name>
<evidence type="ECO:0000313" key="14">
    <source>
        <dbReference type="Proteomes" id="UP000523821"/>
    </source>
</evidence>
<evidence type="ECO:0000256" key="7">
    <source>
        <dbReference type="ARBA" id="ARBA00022679"/>
    </source>
</evidence>